<dbReference type="InterPro" id="IPR002731">
    <property type="entry name" value="ATPase_BadF"/>
</dbReference>
<keyword evidence="3" id="KW-1185">Reference proteome</keyword>
<protein>
    <submittedName>
        <fullName evidence="2">ATPase</fullName>
    </submittedName>
</protein>
<proteinExistence type="predicted"/>
<gene>
    <name evidence="2" type="ORF">FCI23_31150</name>
</gene>
<dbReference type="Pfam" id="PF01869">
    <property type="entry name" value="BcrAD_BadFG"/>
    <property type="match status" value="1"/>
</dbReference>
<dbReference type="PANTHER" id="PTHR43190">
    <property type="entry name" value="N-ACETYL-D-GLUCOSAMINE KINASE"/>
    <property type="match status" value="1"/>
</dbReference>
<dbReference type="OrthoDB" id="8701357at2"/>
<name>A0A4U0T1C2_9ACTN</name>
<dbReference type="Gene3D" id="3.30.420.40">
    <property type="match status" value="2"/>
</dbReference>
<dbReference type="RefSeq" id="WP_136727299.1">
    <property type="nucleotide sequence ID" value="NZ_SUMC01000037.1"/>
</dbReference>
<organism evidence="2 3">
    <name type="scientific">Actinacidiphila oryziradicis</name>
    <dbReference type="NCBI Taxonomy" id="2571141"/>
    <lineage>
        <taxon>Bacteria</taxon>
        <taxon>Bacillati</taxon>
        <taxon>Actinomycetota</taxon>
        <taxon>Actinomycetes</taxon>
        <taxon>Kitasatosporales</taxon>
        <taxon>Streptomycetaceae</taxon>
        <taxon>Actinacidiphila</taxon>
    </lineage>
</organism>
<dbReference type="AlphaFoldDB" id="A0A4U0T1C2"/>
<evidence type="ECO:0000313" key="3">
    <source>
        <dbReference type="Proteomes" id="UP000305778"/>
    </source>
</evidence>
<dbReference type="InterPro" id="IPR052519">
    <property type="entry name" value="Euk-type_GlcNAc_Kinase"/>
</dbReference>
<evidence type="ECO:0000259" key="1">
    <source>
        <dbReference type="Pfam" id="PF01869"/>
    </source>
</evidence>
<comment type="caution">
    <text evidence="2">The sequence shown here is derived from an EMBL/GenBank/DDBJ whole genome shotgun (WGS) entry which is preliminary data.</text>
</comment>
<dbReference type="PANTHER" id="PTHR43190:SF3">
    <property type="entry name" value="N-ACETYL-D-GLUCOSAMINE KINASE"/>
    <property type="match status" value="1"/>
</dbReference>
<dbReference type="EMBL" id="SUMC01000037">
    <property type="protein sequence ID" value="TKA06535.1"/>
    <property type="molecule type" value="Genomic_DNA"/>
</dbReference>
<dbReference type="SUPFAM" id="SSF53067">
    <property type="entry name" value="Actin-like ATPase domain"/>
    <property type="match status" value="2"/>
</dbReference>
<accession>A0A4U0T1C2</accession>
<dbReference type="InterPro" id="IPR043129">
    <property type="entry name" value="ATPase_NBD"/>
</dbReference>
<sequence length="333" mass="34028">MKKNLNQDFVVGVDAGGTRIRAVLARATDGSPLTEGAAGPGNALTVPLPELTDHLATAVAEAVPPELRPRVSVVVAGFAGAARTSPDEPGRLAADSALNAALRRLGITPSVTDIYGDTEVAFASAPGAPADGLALVAGTGAVAARITARACAATADGNGWLLGDDGSGFWIGRSAVQAALRMADGRGGPTMLAESVARTLLQSGTLPGTRPGSWSEKEREAYRMWLVPVVMAEPPVRLARLAPLVVDAAGRGDAVAGAILEEAAWLLTATVRALDPRPGERLVVTGGLLGPNGPLTNGLERRLEPLGLRIDRAEDGRRGAVALARLTHGAVLQ</sequence>
<dbReference type="Proteomes" id="UP000305778">
    <property type="component" value="Unassembled WGS sequence"/>
</dbReference>
<evidence type="ECO:0000313" key="2">
    <source>
        <dbReference type="EMBL" id="TKA06535.1"/>
    </source>
</evidence>
<reference evidence="2 3" key="1">
    <citation type="submission" date="2019-04" db="EMBL/GenBank/DDBJ databases">
        <title>Streptomyces oryziradicis sp. nov., a novel actinomycete isolated from rhizosphere soil of rice (Oryza sativa L.).</title>
        <authorList>
            <person name="Li C."/>
        </authorList>
    </citation>
    <scope>NUCLEOTIDE SEQUENCE [LARGE SCALE GENOMIC DNA]</scope>
    <source>
        <strain evidence="2 3">NEAU-C40</strain>
    </source>
</reference>
<feature type="domain" description="ATPase BadF/BadG/BcrA/BcrD type" evidence="1">
    <location>
        <begin position="11"/>
        <end position="290"/>
    </location>
</feature>